<feature type="domain" description="Tyrosine specific protein phosphatases" evidence="12">
    <location>
        <begin position="1187"/>
        <end position="1268"/>
    </location>
</feature>
<dbReference type="Gene3D" id="3.90.190.10">
    <property type="entry name" value="Protein tyrosine phosphatase superfamily"/>
    <property type="match status" value="1"/>
</dbReference>
<evidence type="ECO:0000256" key="8">
    <source>
        <dbReference type="ARBA" id="ARBA00023212"/>
    </source>
</evidence>
<dbReference type="InterPro" id="IPR003595">
    <property type="entry name" value="Tyr_Pase_cat"/>
</dbReference>
<dbReference type="InterPro" id="IPR000242">
    <property type="entry name" value="PTP_cat"/>
</dbReference>
<dbReference type="EC" id="3.1.3.48" evidence="3"/>
<dbReference type="GO" id="GO:0001946">
    <property type="term" value="P:lymphangiogenesis"/>
    <property type="evidence" value="ECO:0007669"/>
    <property type="project" value="TreeGrafter"/>
</dbReference>
<reference evidence="14 15" key="1">
    <citation type="submission" date="2019-04" db="EMBL/GenBank/DDBJ databases">
        <title>The sequence and de novo assembly of Takifugu bimaculatus genome using PacBio and Hi-C technologies.</title>
        <authorList>
            <person name="Xu P."/>
            <person name="Liu B."/>
            <person name="Zhou Z."/>
        </authorList>
    </citation>
    <scope>NUCLEOTIDE SEQUENCE [LARGE SCALE GENOMIC DNA]</scope>
    <source>
        <strain evidence="14">TB-2018</strain>
        <tissue evidence="14">Muscle</tissue>
    </source>
</reference>
<feature type="domain" description="FERM" evidence="13">
    <location>
        <begin position="21"/>
        <end position="308"/>
    </location>
</feature>
<dbReference type="SMART" id="SM01196">
    <property type="entry name" value="FERM_C"/>
    <property type="match status" value="1"/>
</dbReference>
<accession>A0A4Z2BRN8</accession>
<comment type="similarity">
    <text evidence="2">Belongs to the protein-tyrosine phosphatase family. Non-receptor class subfamily.</text>
</comment>
<evidence type="ECO:0000256" key="6">
    <source>
        <dbReference type="ARBA" id="ARBA00022801"/>
    </source>
</evidence>
<evidence type="ECO:0000256" key="9">
    <source>
        <dbReference type="PIRSR" id="PIRSR000934-1"/>
    </source>
</evidence>
<proteinExistence type="inferred from homology"/>
<dbReference type="InterPro" id="IPR019747">
    <property type="entry name" value="FERM_CS"/>
</dbReference>
<name>A0A4Z2BRN8_9TELE</name>
<dbReference type="Gene3D" id="3.10.20.90">
    <property type="entry name" value="Phosphatidylinositol 3-kinase Catalytic Subunit, Chain A, domain 1"/>
    <property type="match status" value="1"/>
</dbReference>
<feature type="region of interest" description="Disordered" evidence="10">
    <location>
        <begin position="716"/>
        <end position="763"/>
    </location>
</feature>
<dbReference type="PROSITE" id="PS00660">
    <property type="entry name" value="FERM_1"/>
    <property type="match status" value="1"/>
</dbReference>
<dbReference type="PANTHER" id="PTHR45706:SF6">
    <property type="entry name" value="TYROSINE-PROTEIN PHOSPHATASE NON-RECEPTOR TYPE 14"/>
    <property type="match status" value="1"/>
</dbReference>
<dbReference type="InterPro" id="IPR019749">
    <property type="entry name" value="Band_41_domain"/>
</dbReference>
<dbReference type="InterPro" id="IPR041782">
    <property type="entry name" value="PTPN14/21_FERM_C"/>
</dbReference>
<evidence type="ECO:0000313" key="14">
    <source>
        <dbReference type="EMBL" id="TNM94935.1"/>
    </source>
</evidence>
<dbReference type="PIRSF" id="PIRSF000934">
    <property type="entry name" value="Tyr-Ptase_nr14"/>
    <property type="match status" value="1"/>
</dbReference>
<dbReference type="GO" id="GO:0005856">
    <property type="term" value="C:cytoskeleton"/>
    <property type="evidence" value="ECO:0007669"/>
    <property type="project" value="UniProtKB-SubCell"/>
</dbReference>
<keyword evidence="8" id="KW-0206">Cytoskeleton</keyword>
<dbReference type="PROSITE" id="PS50055">
    <property type="entry name" value="TYR_PHOSPHATASE_PTP"/>
    <property type="match status" value="1"/>
</dbReference>
<dbReference type="FunFam" id="1.20.80.10:FF:000014">
    <property type="entry name" value="Tyrosine-protein phosphatase non-receptor type"/>
    <property type="match status" value="1"/>
</dbReference>
<dbReference type="PANTHER" id="PTHR45706">
    <property type="entry name" value="TYROSINE-PROTEIN PHOSPHATASE"/>
    <property type="match status" value="1"/>
</dbReference>
<dbReference type="Gene3D" id="2.30.29.30">
    <property type="entry name" value="Pleckstrin-homology domain (PH domain)/Phosphotyrosine-binding domain (PTB)"/>
    <property type="match status" value="1"/>
</dbReference>
<dbReference type="InterPro" id="IPR029071">
    <property type="entry name" value="Ubiquitin-like_domsf"/>
</dbReference>
<evidence type="ECO:0000256" key="7">
    <source>
        <dbReference type="ARBA" id="ARBA00022912"/>
    </source>
</evidence>
<feature type="compositionally biased region" description="Pro residues" evidence="10">
    <location>
        <begin position="818"/>
        <end position="831"/>
    </location>
</feature>
<feature type="compositionally biased region" description="Basic and acidic residues" evidence="10">
    <location>
        <begin position="913"/>
        <end position="922"/>
    </location>
</feature>
<dbReference type="InterPro" id="IPR029021">
    <property type="entry name" value="Prot-tyrosine_phosphatase-like"/>
</dbReference>
<dbReference type="Pfam" id="PF09380">
    <property type="entry name" value="FERM_C"/>
    <property type="match status" value="1"/>
</dbReference>
<evidence type="ECO:0000259" key="13">
    <source>
        <dbReference type="PROSITE" id="PS50057"/>
    </source>
</evidence>
<dbReference type="Pfam" id="PF00373">
    <property type="entry name" value="FERM_M"/>
    <property type="match status" value="1"/>
</dbReference>
<evidence type="ECO:0000259" key="11">
    <source>
        <dbReference type="PROSITE" id="PS50055"/>
    </source>
</evidence>
<dbReference type="InterPro" id="IPR000299">
    <property type="entry name" value="FERM_domain"/>
</dbReference>
<dbReference type="InterPro" id="IPR018979">
    <property type="entry name" value="FERM_N"/>
</dbReference>
<dbReference type="Proteomes" id="UP000516260">
    <property type="component" value="Chromosome 19"/>
</dbReference>
<evidence type="ECO:0000256" key="5">
    <source>
        <dbReference type="ARBA" id="ARBA00022553"/>
    </source>
</evidence>
<keyword evidence="4" id="KW-0963">Cytoplasm</keyword>
<comment type="caution">
    <text evidence="14">The sequence shown here is derived from an EMBL/GenBank/DDBJ whole genome shotgun (WGS) entry which is preliminary data.</text>
</comment>
<dbReference type="GO" id="GO:0004725">
    <property type="term" value="F:protein tyrosine phosphatase activity"/>
    <property type="evidence" value="ECO:0007669"/>
    <property type="project" value="UniProtKB-EC"/>
</dbReference>
<evidence type="ECO:0000256" key="10">
    <source>
        <dbReference type="SAM" id="MobiDB-lite"/>
    </source>
</evidence>
<dbReference type="InterPro" id="IPR014392">
    <property type="entry name" value="PTP_non-rcpt_14/21"/>
</dbReference>
<dbReference type="SMART" id="SM00295">
    <property type="entry name" value="B41"/>
    <property type="match status" value="1"/>
</dbReference>
<feature type="region of interest" description="Disordered" evidence="10">
    <location>
        <begin position="496"/>
        <end position="547"/>
    </location>
</feature>
<dbReference type="FunFam" id="3.90.190.10:FF:000030">
    <property type="entry name" value="Tyrosine-protein phosphatase non-receptor type"/>
    <property type="match status" value="1"/>
</dbReference>
<dbReference type="CDD" id="cd14599">
    <property type="entry name" value="PTPc-N14"/>
    <property type="match status" value="1"/>
</dbReference>
<dbReference type="InterPro" id="IPR035963">
    <property type="entry name" value="FERM_2"/>
</dbReference>
<feature type="active site" description="Phosphocysteine intermediate" evidence="9">
    <location>
        <position position="1218"/>
    </location>
</feature>
<feature type="domain" description="Tyrosine-protein phosphatase" evidence="11">
    <location>
        <begin position="1006"/>
        <end position="1277"/>
    </location>
</feature>
<keyword evidence="5" id="KW-0597">Phosphoprotein</keyword>
<keyword evidence="7" id="KW-0904">Protein phosphatase</keyword>
<feature type="region of interest" description="Disordered" evidence="10">
    <location>
        <begin position="596"/>
        <end position="615"/>
    </location>
</feature>
<evidence type="ECO:0000259" key="12">
    <source>
        <dbReference type="PROSITE" id="PS50056"/>
    </source>
</evidence>
<dbReference type="PRINTS" id="PR00700">
    <property type="entry name" value="PRTYPHPHTASE"/>
</dbReference>
<dbReference type="InterPro" id="IPR011993">
    <property type="entry name" value="PH-like_dom_sf"/>
</dbReference>
<feature type="compositionally biased region" description="Low complexity" evidence="10">
    <location>
        <begin position="852"/>
        <end position="861"/>
    </location>
</feature>
<dbReference type="Pfam" id="PF00102">
    <property type="entry name" value="Y_phosphatase"/>
    <property type="match status" value="1"/>
</dbReference>
<dbReference type="FunFam" id="3.10.20.90:FF:000039">
    <property type="entry name" value="Tyrosine-protein phosphatase non-receptor type"/>
    <property type="match status" value="1"/>
</dbReference>
<dbReference type="InterPro" id="IPR014352">
    <property type="entry name" value="FERM/acyl-CoA-bd_prot_sf"/>
</dbReference>
<keyword evidence="15" id="KW-1185">Reference proteome</keyword>
<dbReference type="PROSITE" id="PS00383">
    <property type="entry name" value="TYR_PHOSPHATASE_1"/>
    <property type="match status" value="1"/>
</dbReference>
<dbReference type="PROSITE" id="PS50056">
    <property type="entry name" value="TYR_PHOSPHATASE_2"/>
    <property type="match status" value="1"/>
</dbReference>
<dbReference type="InterPro" id="IPR000387">
    <property type="entry name" value="Tyr_Pase_dom"/>
</dbReference>
<dbReference type="CDD" id="cd14473">
    <property type="entry name" value="FERM_B-lobe"/>
    <property type="match status" value="1"/>
</dbReference>
<evidence type="ECO:0000256" key="2">
    <source>
        <dbReference type="ARBA" id="ARBA00009649"/>
    </source>
</evidence>
<dbReference type="SUPFAM" id="SSF52799">
    <property type="entry name" value="(Phosphotyrosine protein) phosphatases II"/>
    <property type="match status" value="1"/>
</dbReference>
<evidence type="ECO:0000313" key="15">
    <source>
        <dbReference type="Proteomes" id="UP000516260"/>
    </source>
</evidence>
<protein>
    <recommendedName>
        <fullName evidence="3">protein-tyrosine-phosphatase</fullName>
        <ecNumber evidence="3">3.1.3.48</ecNumber>
    </recommendedName>
</protein>
<dbReference type="SUPFAM" id="SSF54236">
    <property type="entry name" value="Ubiquitin-like"/>
    <property type="match status" value="1"/>
</dbReference>
<feature type="region of interest" description="Disordered" evidence="10">
    <location>
        <begin position="816"/>
        <end position="922"/>
    </location>
</feature>
<comment type="subcellular location">
    <subcellularLocation>
        <location evidence="1">Cytoplasm</location>
        <location evidence="1">Cytoskeleton</location>
    </subcellularLocation>
</comment>
<dbReference type="SUPFAM" id="SSF47031">
    <property type="entry name" value="Second domain of FERM"/>
    <property type="match status" value="1"/>
</dbReference>
<dbReference type="PROSITE" id="PS50057">
    <property type="entry name" value="FERM_3"/>
    <property type="match status" value="1"/>
</dbReference>
<dbReference type="CDD" id="cd17191">
    <property type="entry name" value="FERM_F1_PTPN14"/>
    <property type="match status" value="1"/>
</dbReference>
<sequence>MPFRLKLRRTRRYNVLSKNYFVTRIRLLDGNVIECTLSVESTGQECLEAVAQRLELRETHYFGLWFNGKTQAPAHRWVELEKPLKKQLDKFGNEPLLFFGVMFYVPNVSQLEQEATRYQYYLQVKKGVLDGRLHCAVEQGIRLAGLAVQADFGDFTQFMSQDFLREYVLFPVNWPTGDEVLEEWTKKVAEEHKSHCRMQAAEAELLYIKEVEKLDGFGQETFPAKDNYTNDIFIGVSFIGVFVKHRNGRSIMLHKWKDIGTIAHNKSAITVEITSRDDTIIFHMEDMEMAKYIARLFTARHKFYKQNKIFAEPTHSPAPIRRRPTWTHRISLPRPQSCNFQSMHSQYGEHYQDTQSSQDSIFHDDPFYKSETSLDRCPVDFPFRNGTVPNGSMYSSPSLNSLNHSQTFVPPSPMSSNLSIPGSELMRADYIPSHRHSAIIAPSYRPTPEYDAVMRQKRRMLPAHHDLHSQSLRSLNISNSCAYRQPEALVYSQPEMRDRGPYHGHGPSPGQYPPQVQISYSKPVSHGPHQGGLTNSQGPCLSPSINGGSVGVEGVGSSISHTVSTPELANNKQQGANMGNYAATANMLRNHMSRPPPPYPSSHFRPATSTPDLASHRHRCISGSSPELVTRMVQLSVKTFQPDSSAVVHQSLQEVSEPLTVAAKHRSTLGKRHSMEVISSMRGGGGGVGMEGLMMKSMNGPLHRRNTLREHVMPTQAKSIPQPQTTQPPAPAQPPQELPMQMTAQKPPEAPVATPGPSAPYQHQKTLSNATMLIHSSESEEEDEEEEERPELDVQIPGLNEDISISAQLQAALAKLPNKPPPEYPGPPRPPNNAQIRTHIHNPNHTHHHNHGQGSQSNQGPVDPSHDQGRGLKTPQSPSGPAGGGSGTLTRGDQSGVNGSVLGPSISEPDLTSVKERVRKEPVKERPVSEMFSLEDSIVEREIAQRTLERQKMSVDSLKRPLMMAALNGLYVARMPVPESPSEDGAKAATDERCKTLELKLEEERVFTEYEQILKKRVDCVLATATLPENVERNRFRDVVPYEENRVELVPNKENNTGYINASHIKVMIRGEEWHYIATQGPLANTCADFWQMVWEQGVNVIAMVTAEEEGGRSKSHRYWPKLGSKHNSATHGKFKVTTKFRTDSGCYATTGLKVKHLLSGQERTVWHLQYTDWPEQGCPEYVQGFLSYLEEIQSVRRHTNSMLDTSKSLNPPVVVHCSAGVGRTGVVILTELMISCLEHNEPVEVPTMLSELRQQRMLMVQTISQYKFVYQVLIQFLKNSRLI</sequence>
<dbReference type="Pfam" id="PF09379">
    <property type="entry name" value="FERM_N"/>
    <property type="match status" value="1"/>
</dbReference>
<organism evidence="14 15">
    <name type="scientific">Takifugu bimaculatus</name>
    <dbReference type="NCBI Taxonomy" id="433685"/>
    <lineage>
        <taxon>Eukaryota</taxon>
        <taxon>Metazoa</taxon>
        <taxon>Chordata</taxon>
        <taxon>Craniata</taxon>
        <taxon>Vertebrata</taxon>
        <taxon>Euteleostomi</taxon>
        <taxon>Actinopterygii</taxon>
        <taxon>Neopterygii</taxon>
        <taxon>Teleostei</taxon>
        <taxon>Neoteleostei</taxon>
        <taxon>Acanthomorphata</taxon>
        <taxon>Eupercaria</taxon>
        <taxon>Tetraodontiformes</taxon>
        <taxon>Tetradontoidea</taxon>
        <taxon>Tetraodontidae</taxon>
        <taxon>Takifugu</taxon>
    </lineage>
</organism>
<feature type="compositionally biased region" description="Basic residues" evidence="10">
    <location>
        <begin position="838"/>
        <end position="851"/>
    </location>
</feature>
<dbReference type="SMART" id="SM00194">
    <property type="entry name" value="PTPc"/>
    <property type="match status" value="1"/>
</dbReference>
<dbReference type="SMART" id="SM00404">
    <property type="entry name" value="PTPc_motif"/>
    <property type="match status" value="1"/>
</dbReference>
<dbReference type="PRINTS" id="PR00935">
    <property type="entry name" value="BAND41"/>
</dbReference>
<dbReference type="InterPro" id="IPR019748">
    <property type="entry name" value="FERM_central"/>
</dbReference>
<dbReference type="InterPro" id="IPR016130">
    <property type="entry name" value="Tyr_Pase_AS"/>
</dbReference>
<dbReference type="Gene3D" id="1.20.80.10">
    <property type="match status" value="1"/>
</dbReference>
<evidence type="ECO:0000256" key="3">
    <source>
        <dbReference type="ARBA" id="ARBA00013064"/>
    </source>
</evidence>
<dbReference type="GO" id="GO:0005737">
    <property type="term" value="C:cytoplasm"/>
    <property type="evidence" value="ECO:0007669"/>
    <property type="project" value="TreeGrafter"/>
</dbReference>
<dbReference type="SUPFAM" id="SSF50729">
    <property type="entry name" value="PH domain-like"/>
    <property type="match status" value="1"/>
</dbReference>
<dbReference type="CDD" id="cd13188">
    <property type="entry name" value="FERM_C_PTPN14_PTPN21"/>
    <property type="match status" value="1"/>
</dbReference>
<keyword evidence="6" id="KW-0378">Hydrolase</keyword>
<feature type="compositionally biased region" description="Pro residues" evidence="10">
    <location>
        <begin position="726"/>
        <end position="737"/>
    </location>
</feature>
<evidence type="ECO:0000256" key="4">
    <source>
        <dbReference type="ARBA" id="ARBA00022490"/>
    </source>
</evidence>
<dbReference type="EMBL" id="SWLE01000011">
    <property type="protein sequence ID" value="TNM94935.1"/>
    <property type="molecule type" value="Genomic_DNA"/>
</dbReference>
<dbReference type="FunFam" id="2.30.29.30:FF:000149">
    <property type="entry name" value="Tyrosine-protein phosphatase non-receptor type"/>
    <property type="match status" value="1"/>
</dbReference>
<dbReference type="InterPro" id="IPR018980">
    <property type="entry name" value="FERM_PH-like_C"/>
</dbReference>
<gene>
    <name evidence="14" type="ORF">fugu_017694</name>
</gene>
<evidence type="ECO:0000256" key="1">
    <source>
        <dbReference type="ARBA" id="ARBA00004245"/>
    </source>
</evidence>